<proteinExistence type="predicted"/>
<sequence>MIQSQSQVYKFDGADKLRFTQTFKDMEDKVVFLEKLLARLGAKA</sequence>
<reference evidence="1 2" key="1">
    <citation type="submission" date="2019-03" db="EMBL/GenBank/DDBJ databases">
        <title>Systems level insights into methane cycling in arid and semi-arid ecosystems.</title>
        <authorList>
            <person name="Kalyuzhnaya M."/>
        </authorList>
    </citation>
    <scope>NUCLEOTIDE SEQUENCE [LARGE SCALE GENOMIC DNA]</scope>
    <source>
        <strain evidence="1 2">S-1</strain>
    </source>
</reference>
<evidence type="ECO:0000313" key="1">
    <source>
        <dbReference type="EMBL" id="TCV81302.1"/>
    </source>
</evidence>
<comment type="caution">
    <text evidence="1">The sequence shown here is derived from an EMBL/GenBank/DDBJ whole genome shotgun (WGS) entry which is preliminary data.</text>
</comment>
<organism evidence="1 2">
    <name type="scientific">Methylomonas methanica</name>
    <dbReference type="NCBI Taxonomy" id="421"/>
    <lineage>
        <taxon>Bacteria</taxon>
        <taxon>Pseudomonadati</taxon>
        <taxon>Pseudomonadota</taxon>
        <taxon>Gammaproteobacteria</taxon>
        <taxon>Methylococcales</taxon>
        <taxon>Methylococcaceae</taxon>
        <taxon>Methylomonas</taxon>
    </lineage>
</organism>
<dbReference type="RefSeq" id="WP_257721752.1">
    <property type="nucleotide sequence ID" value="NZ_LUUF01000073.1"/>
</dbReference>
<gene>
    <name evidence="1" type="ORF">EDE11_1152</name>
</gene>
<dbReference type="EMBL" id="SMCN01000015">
    <property type="protein sequence ID" value="TCV81302.1"/>
    <property type="molecule type" value="Genomic_DNA"/>
</dbReference>
<dbReference type="Proteomes" id="UP000295649">
    <property type="component" value="Unassembled WGS sequence"/>
</dbReference>
<keyword evidence="2" id="KW-1185">Reference proteome</keyword>
<protein>
    <submittedName>
        <fullName evidence="1">Uncharacterized protein</fullName>
    </submittedName>
</protein>
<evidence type="ECO:0000313" key="2">
    <source>
        <dbReference type="Proteomes" id="UP000295649"/>
    </source>
</evidence>
<name>A0ABY2CJH3_METMH</name>
<accession>A0ABY2CJH3</accession>